<protein>
    <submittedName>
        <fullName evidence="1">Uncharacterized protein</fullName>
    </submittedName>
</protein>
<organism evidence="1 2">
    <name type="scientific">Paspalum notatum var. saurae</name>
    <dbReference type="NCBI Taxonomy" id="547442"/>
    <lineage>
        <taxon>Eukaryota</taxon>
        <taxon>Viridiplantae</taxon>
        <taxon>Streptophyta</taxon>
        <taxon>Embryophyta</taxon>
        <taxon>Tracheophyta</taxon>
        <taxon>Spermatophyta</taxon>
        <taxon>Magnoliopsida</taxon>
        <taxon>Liliopsida</taxon>
        <taxon>Poales</taxon>
        <taxon>Poaceae</taxon>
        <taxon>PACMAD clade</taxon>
        <taxon>Panicoideae</taxon>
        <taxon>Andropogonodae</taxon>
        <taxon>Paspaleae</taxon>
        <taxon>Paspalinae</taxon>
        <taxon>Paspalum</taxon>
    </lineage>
</organism>
<gene>
    <name evidence="1" type="ORF">U9M48_003346</name>
</gene>
<accession>A0AAQ3PH93</accession>
<sequence length="8" mass="1034">MDQRKSNR</sequence>
<dbReference type="Proteomes" id="UP001341281">
    <property type="component" value="Chromosome 01"/>
</dbReference>
<dbReference type="EMBL" id="CP144745">
    <property type="protein sequence ID" value="WVZ52270.1"/>
    <property type="molecule type" value="Genomic_DNA"/>
</dbReference>
<name>A0AAQ3PH93_PASNO</name>
<proteinExistence type="predicted"/>
<evidence type="ECO:0000313" key="2">
    <source>
        <dbReference type="Proteomes" id="UP001341281"/>
    </source>
</evidence>
<evidence type="ECO:0000313" key="1">
    <source>
        <dbReference type="EMBL" id="WVZ52270.1"/>
    </source>
</evidence>
<reference evidence="1 2" key="1">
    <citation type="submission" date="2024-02" db="EMBL/GenBank/DDBJ databases">
        <title>High-quality chromosome-scale genome assembly of Pensacola bahiagrass (Paspalum notatum Flugge var. saurae).</title>
        <authorList>
            <person name="Vega J.M."/>
            <person name="Podio M."/>
            <person name="Orjuela J."/>
            <person name="Siena L.A."/>
            <person name="Pessino S.C."/>
            <person name="Combes M.C."/>
            <person name="Mariac C."/>
            <person name="Albertini E."/>
            <person name="Pupilli F."/>
            <person name="Ortiz J.P.A."/>
            <person name="Leblanc O."/>
        </authorList>
    </citation>
    <scope>NUCLEOTIDE SEQUENCE [LARGE SCALE GENOMIC DNA]</scope>
    <source>
        <strain evidence="1">R1</strain>
        <tissue evidence="1">Leaf</tissue>
    </source>
</reference>
<keyword evidence="2" id="KW-1185">Reference proteome</keyword>